<reference evidence="1" key="2">
    <citation type="submission" date="2020-07" db="EMBL/GenBank/DDBJ databases">
        <authorList>
            <person name="Vera ALvarez R."/>
            <person name="Arias-Moreno D.M."/>
            <person name="Jimenez-Jacinto V."/>
            <person name="Jimenez-Bremont J.F."/>
            <person name="Swaminathan K."/>
            <person name="Moose S.P."/>
            <person name="Guerrero-Gonzalez M.L."/>
            <person name="Marino-Ramirez L."/>
            <person name="Landsman D."/>
            <person name="Rodriguez-Kessler M."/>
            <person name="Delgado-Sanchez P."/>
        </authorList>
    </citation>
    <scope>NUCLEOTIDE SEQUENCE</scope>
    <source>
        <tissue evidence="1">Cladode</tissue>
    </source>
</reference>
<protein>
    <submittedName>
        <fullName evidence="1">Uncharacterized protein</fullName>
    </submittedName>
</protein>
<reference evidence="1" key="1">
    <citation type="journal article" date="2013" name="J. Plant Res.">
        <title>Effect of fungi and light on seed germination of three Opuntia species from semiarid lands of central Mexico.</title>
        <authorList>
            <person name="Delgado-Sanchez P."/>
            <person name="Jimenez-Bremont J.F."/>
            <person name="Guerrero-Gonzalez Mde L."/>
            <person name="Flores J."/>
        </authorList>
    </citation>
    <scope>NUCLEOTIDE SEQUENCE</scope>
    <source>
        <tissue evidence="1">Cladode</tissue>
    </source>
</reference>
<name>A0A7C8ZVF1_OPUST</name>
<proteinExistence type="predicted"/>
<organism evidence="1">
    <name type="scientific">Opuntia streptacantha</name>
    <name type="common">Prickly pear cactus</name>
    <name type="synonym">Opuntia cardona</name>
    <dbReference type="NCBI Taxonomy" id="393608"/>
    <lineage>
        <taxon>Eukaryota</taxon>
        <taxon>Viridiplantae</taxon>
        <taxon>Streptophyta</taxon>
        <taxon>Embryophyta</taxon>
        <taxon>Tracheophyta</taxon>
        <taxon>Spermatophyta</taxon>
        <taxon>Magnoliopsida</taxon>
        <taxon>eudicotyledons</taxon>
        <taxon>Gunneridae</taxon>
        <taxon>Pentapetalae</taxon>
        <taxon>Caryophyllales</taxon>
        <taxon>Cactineae</taxon>
        <taxon>Cactaceae</taxon>
        <taxon>Opuntioideae</taxon>
        <taxon>Opuntia</taxon>
    </lineage>
</organism>
<dbReference type="EMBL" id="GISG01175335">
    <property type="protein sequence ID" value="MBA4652652.1"/>
    <property type="molecule type" value="Transcribed_RNA"/>
</dbReference>
<sequence length="137" mass="15937">MTLFADIFVPIPSNTTKQVIALWAYTPKEESFILRHHRNWDILDTDNNDHGMNSRKTGQKMAKNAWYPPCQLIVKQANARGSYCSKIGSQLPKKIHRHLLLDFSLIFQFIPIIPYDHYKKHDSSKNQYDPASITHTQ</sequence>
<evidence type="ECO:0000313" key="1">
    <source>
        <dbReference type="EMBL" id="MBA4652652.1"/>
    </source>
</evidence>
<dbReference type="AlphaFoldDB" id="A0A7C8ZVF1"/>
<accession>A0A7C8ZVF1</accession>